<comment type="subcellular location">
    <subcellularLocation>
        <location evidence="1">Nucleus</location>
    </subcellularLocation>
</comment>
<feature type="compositionally biased region" description="Polar residues" evidence="14">
    <location>
        <begin position="1794"/>
        <end position="1811"/>
    </location>
</feature>
<dbReference type="GO" id="GO:0005634">
    <property type="term" value="C:nucleus"/>
    <property type="evidence" value="ECO:0007669"/>
    <property type="project" value="UniProtKB-SubCell"/>
</dbReference>
<comment type="similarity">
    <text evidence="2">Belongs to the peptidase C1 family.</text>
</comment>
<evidence type="ECO:0000259" key="15">
    <source>
        <dbReference type="PROSITE" id="PS50102"/>
    </source>
</evidence>
<feature type="domain" description="RRM" evidence="15">
    <location>
        <begin position="1522"/>
        <end position="1630"/>
    </location>
</feature>
<dbReference type="PROSITE" id="PS51192">
    <property type="entry name" value="HELICASE_ATP_BIND_1"/>
    <property type="match status" value="1"/>
</dbReference>
<dbReference type="CDD" id="cd12414">
    <property type="entry name" value="RRM2_RBM28_like"/>
    <property type="match status" value="1"/>
</dbReference>
<dbReference type="InterPro" id="IPR051945">
    <property type="entry name" value="RRM_MRD1_RNA_proc_ribogen"/>
</dbReference>
<dbReference type="InterPro" id="IPR001650">
    <property type="entry name" value="Helicase_C-like"/>
</dbReference>
<dbReference type="SUPFAM" id="SSF54928">
    <property type="entry name" value="RNA-binding domain, RBD"/>
    <property type="match status" value="3"/>
</dbReference>
<feature type="domain" description="RRM" evidence="15">
    <location>
        <begin position="1139"/>
        <end position="1217"/>
    </location>
</feature>
<feature type="region of interest" description="Disordered" evidence="14">
    <location>
        <begin position="1794"/>
        <end position="1814"/>
    </location>
</feature>
<dbReference type="GO" id="GO:0000323">
    <property type="term" value="C:lytic vacuole"/>
    <property type="evidence" value="ECO:0007669"/>
    <property type="project" value="UniProtKB-ARBA"/>
</dbReference>
<accession>A0A8S2A343</accession>
<dbReference type="InterPro" id="IPR003954">
    <property type="entry name" value="RRM_euk-type"/>
</dbReference>
<keyword evidence="3" id="KW-0645">Protease</keyword>
<dbReference type="GO" id="GO:0008234">
    <property type="term" value="F:cysteine-type peptidase activity"/>
    <property type="evidence" value="ECO:0007669"/>
    <property type="project" value="UniProtKB-KW"/>
</dbReference>
<dbReference type="PROSITE" id="PS50102">
    <property type="entry name" value="RRM"/>
    <property type="match status" value="4"/>
</dbReference>
<dbReference type="SMART" id="SM00361">
    <property type="entry name" value="RRM_1"/>
    <property type="match status" value="3"/>
</dbReference>
<keyword evidence="10" id="KW-1015">Disulfide bond</keyword>
<protein>
    <submittedName>
        <fullName evidence="18">Uncharacterized protein</fullName>
    </submittedName>
</protein>
<dbReference type="PROSITE" id="PS00139">
    <property type="entry name" value="THIOL_PROTEASE_CYS"/>
    <property type="match status" value="1"/>
</dbReference>
<dbReference type="InterPro" id="IPR000504">
    <property type="entry name" value="RRM_dom"/>
</dbReference>
<dbReference type="PROSITE" id="PS51194">
    <property type="entry name" value="HELICASE_CTER"/>
    <property type="match status" value="1"/>
</dbReference>
<feature type="compositionally biased region" description="Polar residues" evidence="14">
    <location>
        <begin position="1332"/>
        <end position="1351"/>
    </location>
</feature>
<sequence>MVGTNHFPFSKPRETPWTLRSRSRSITQEELAKRPDPFSLPNLLDGLEDGIYGCLADDVKRLCKLRQEYLNGSISLEDVEAREENKPVKLPQESVTPLEKRLKKLKEVIVVKSGESSGSDMSPQGYDEEDSSRDSTDIDNQSPVYVDADEEEDLWRQMAFAQESIKVTVEDSQSNDHKQVEDCDHSFICKDDIGEVCRVCGLIKKPIESMIEVVFNKPKRSRRTYMREKEIGETSRAFSGIQSSQTNILGEKMFIHPWHDQEMRPHQTEGFRFLCNNLAADEPGGCILAHAPGSGKTFLLISFLQSFMAMDPQARPLIVLPKGIIESWKREFTLWEVEKIPLLDFYSVKAESRKQQLKVLGQWLKERSILFLGYQQFTRIICDDKNFEAASEDCKLILLEKPTLLILDEGHTSRNKETNMLISLARVKTPRKVVLTGTLFQNNVEEVFNILNLVRPKFLKRPGTREIVSRIMSKAEIPRGKQVNQSSIEGTFFAAVELTLQRSTEFSAKASLIKDLREMTRNILHYHKADFSGLLPGLSEFTVMLNLSSIQRDEVKGLRKMELFKQISLGAALYIHPKLKSFLEENPSNGEKGFADNNTTVMKLDKMLNKINVRDGVKMKFFLNLLALCESTGEKLLVFSQYIVPIKTLERLMSSMKGWCLGKEMFTITGDSSNEQREWSMERFNNSPEAKVFFGSIKACGEGISLVGASRVLILDVHLNPSVTQQAVARAYRPGQKRKVYAYKLVAADSPEEENYETCTRKEMMSKMWFEWNVGSGRGDFGLRAIDVDHSSDAFLETTKMKEDIKCLYTRVLKVLSMGKNKKERKDGEEKSPQSATIVCVSGLPYSITNAQLEEAFSEVGPVRRCFLITNKGSNEHRGFAFVTFALPEDVNRAIELKNGSTIGGRRITVKQATNRPSLQERRTKAAQGISLPDDSQAQSDKDTLIPETDEKVPPPETKVEKPIDRKKVEKPIESKKVEKPIERKKVEKPIESKKVEKPIERKQVEKPIESKKVEKPIERKRPTKLHVDLPDKETCSDKQRVARTVIFGGLANAEMAEVVHSRVKEIGTVCSVRYPLPKEELQQNGLTQDGCRAEASAVLFTSVKSACAVVAKLHQTEIKGNLIWARQLGGEGSKAQKWKLIIRNLPFQAKPSDIKQVFSAVGFVWDVFIPKNFETGLPKGFAFVKFTCKKDAENAIQKFNGHMFGKRPIAVDWAVPKNLYNGAADATTASADGDQKGSDGDSDNSSVDLEEVDDAVESHPPSGDDTDDEEEDGSNKLSESDAQEKDVGTDMNFEEEADVARKVLKNLLASSKGSIASPDGETEESDKSKLKNSSTKPVADSSGVSEPSKSGKTKEVAPKETQENEDFERTLFIRNIPFDVTKEELKQRFAVFGEVESLFLVLHKVTKRPEGTAFLKFKKADASVAAISAANTASGVGVLLRGRQLNVMRAVGKKAAHDIELKKTEEKNVDHRNLYLAKEGQILDDSPAAEGVSAEDMDRRRRLHENKMKKLQSPNFHVSRTRLVIYNLPKSMNQKQLHKLLVDAVTSRATKQKPRIQQIKFLQNEKKGKVDTKNYSRGVAFVEFTEHEHALVALRVLNNNPETFGPQHRPVIEFAVDNVQKLKIREAKQQQFQQRDKHNESEQQQQSNGEAQAPDNKYKRKTREEDNTGPRKENAARFKKGPVHPRVESKEEAKSNIAVKDDAAEKKRPIRTQEKPSSNKKGQLMRQKEPTEKPNPKISKDLSEPRKRKFGEDRGEENINGQRKRKKKQGQGQGGAEVVDKLDMLIEKYRSKFSQSSAKTGPQKQSSGQVRRQVVEEAEPKVLSLEDHFTLFKKKFGKVYDSIEEHYYRFSVFKANLRRAMRHQKMDPSARHGVTQFSDLTRSEFRRKHLGVKGGFKLPKDANQAPILPTHNLPEEFDWRDRGAVTPVKNQGSCGSCWSFSTTGALEGAHFLATGKLVSLSEQQLVDCDHECDPEEAGSCDSGCNGGLMNSAFEYTLKTGGLMREKDYPYTGTDGGSCKLDRSKIVASVSNFSVVSINEDQIAANLVKNGPLAVAINAAYMQTYIGGVSCPYICSRRLNHGVLLVGYGSAGFAQARLKEKPYWIIKNSWGESWGENGFYKICRGRNICGVDSLVSTVAAATS</sequence>
<keyword evidence="12" id="KW-0539">Nucleus</keyword>
<feature type="compositionally biased region" description="Basic and acidic residues" evidence="14">
    <location>
        <begin position="1629"/>
        <end position="1642"/>
    </location>
</feature>
<dbReference type="Pfam" id="PF00076">
    <property type="entry name" value="RRM_1"/>
    <property type="match status" value="3"/>
</dbReference>
<keyword evidence="5" id="KW-0677">Repeat</keyword>
<feature type="compositionally biased region" description="Basic and acidic residues" evidence="14">
    <location>
        <begin position="1686"/>
        <end position="1715"/>
    </location>
</feature>
<proteinExistence type="inferred from homology"/>
<dbReference type="GO" id="GO:0003729">
    <property type="term" value="F:mRNA binding"/>
    <property type="evidence" value="ECO:0007669"/>
    <property type="project" value="TreeGrafter"/>
</dbReference>
<organism evidence="18 19">
    <name type="scientific">Arabidopsis arenosa</name>
    <name type="common">Sand rock-cress</name>
    <name type="synonym">Cardaminopsis arenosa</name>
    <dbReference type="NCBI Taxonomy" id="38785"/>
    <lineage>
        <taxon>Eukaryota</taxon>
        <taxon>Viridiplantae</taxon>
        <taxon>Streptophyta</taxon>
        <taxon>Embryophyta</taxon>
        <taxon>Tracheophyta</taxon>
        <taxon>Spermatophyta</taxon>
        <taxon>Magnoliopsida</taxon>
        <taxon>eudicotyledons</taxon>
        <taxon>Gunneridae</taxon>
        <taxon>Pentapetalae</taxon>
        <taxon>rosids</taxon>
        <taxon>malvids</taxon>
        <taxon>Brassicales</taxon>
        <taxon>Brassicaceae</taxon>
        <taxon>Camelineae</taxon>
        <taxon>Arabidopsis</taxon>
    </lineage>
</organism>
<evidence type="ECO:0000256" key="4">
    <source>
        <dbReference type="ARBA" id="ARBA00022729"/>
    </source>
</evidence>
<evidence type="ECO:0000313" key="19">
    <source>
        <dbReference type="Proteomes" id="UP000682877"/>
    </source>
</evidence>
<dbReference type="EMBL" id="LR999454">
    <property type="protein sequence ID" value="CAE6000596.1"/>
    <property type="molecule type" value="Genomic_DNA"/>
</dbReference>
<dbReference type="Gene3D" id="3.90.70.10">
    <property type="entry name" value="Cysteine proteinases"/>
    <property type="match status" value="1"/>
</dbReference>
<dbReference type="Pfam" id="PF08246">
    <property type="entry name" value="Inhibitor_I29"/>
    <property type="match status" value="1"/>
</dbReference>
<evidence type="ECO:0000256" key="13">
    <source>
        <dbReference type="PROSITE-ProRule" id="PRU00176"/>
    </source>
</evidence>
<dbReference type="InterPro" id="IPR013201">
    <property type="entry name" value="Prot_inhib_I29"/>
</dbReference>
<dbReference type="InterPro" id="IPR025661">
    <property type="entry name" value="Pept_asp_AS"/>
</dbReference>
<feature type="domain" description="Helicase C-terminal" evidence="17">
    <location>
        <begin position="624"/>
        <end position="782"/>
    </location>
</feature>
<evidence type="ECO:0000256" key="11">
    <source>
        <dbReference type="ARBA" id="ARBA00023180"/>
    </source>
</evidence>
<dbReference type="PROSITE" id="PS00640">
    <property type="entry name" value="THIOL_PROTEASE_ASN"/>
    <property type="match status" value="1"/>
</dbReference>
<dbReference type="CDD" id="cd12416">
    <property type="entry name" value="RRM4_RBM28_like"/>
    <property type="match status" value="1"/>
</dbReference>
<evidence type="ECO:0000259" key="16">
    <source>
        <dbReference type="PROSITE" id="PS51192"/>
    </source>
</evidence>
<gene>
    <name evidence="18" type="ORF">AARE701A_LOCUS9202</name>
</gene>
<dbReference type="SMART" id="SM00645">
    <property type="entry name" value="Pept_C1"/>
    <property type="match status" value="1"/>
</dbReference>
<dbReference type="InterPro" id="IPR049730">
    <property type="entry name" value="SNF2/RAD54-like_C"/>
</dbReference>
<feature type="compositionally biased region" description="Basic and acidic residues" evidence="14">
    <location>
        <begin position="1353"/>
        <end position="1365"/>
    </location>
</feature>
<dbReference type="GO" id="GO:0006508">
    <property type="term" value="P:proteolysis"/>
    <property type="evidence" value="ECO:0007669"/>
    <property type="project" value="UniProtKB-KW"/>
</dbReference>
<evidence type="ECO:0000256" key="8">
    <source>
        <dbReference type="ARBA" id="ARBA00022884"/>
    </source>
</evidence>
<feature type="region of interest" description="Disordered" evidence="14">
    <location>
        <begin position="1313"/>
        <end position="1365"/>
    </location>
</feature>
<dbReference type="InterPro" id="IPR038718">
    <property type="entry name" value="SNF2-like_sf"/>
</dbReference>
<dbReference type="SMART" id="SM00490">
    <property type="entry name" value="HELICc"/>
    <property type="match status" value="1"/>
</dbReference>
<feature type="region of interest" description="Disordered" evidence="14">
    <location>
        <begin position="1"/>
        <end position="22"/>
    </location>
</feature>
<dbReference type="CDD" id="cd12413">
    <property type="entry name" value="RRM1_RBM28_like"/>
    <property type="match status" value="1"/>
</dbReference>
<feature type="compositionally biased region" description="Low complexity" evidence="14">
    <location>
        <begin position="1643"/>
        <end position="1654"/>
    </location>
</feature>
<dbReference type="Pfam" id="PF00176">
    <property type="entry name" value="SNF2-rel_dom"/>
    <property type="match status" value="1"/>
</dbReference>
<dbReference type="FunFam" id="3.30.70.330:FF:000182">
    <property type="entry name" value="RNA-binding motif protein 28"/>
    <property type="match status" value="1"/>
</dbReference>
<feature type="region of interest" description="Disordered" evidence="14">
    <location>
        <begin position="1629"/>
        <end position="1779"/>
    </location>
</feature>
<evidence type="ECO:0000256" key="14">
    <source>
        <dbReference type="SAM" id="MobiDB-lite"/>
    </source>
</evidence>
<dbReference type="Gene3D" id="3.40.50.10810">
    <property type="entry name" value="Tandem AAA-ATPase domain"/>
    <property type="match status" value="1"/>
</dbReference>
<dbReference type="InterPro" id="IPR027417">
    <property type="entry name" value="P-loop_NTPase"/>
</dbReference>
<dbReference type="Proteomes" id="UP000682877">
    <property type="component" value="Chromosome 4"/>
</dbReference>
<keyword evidence="7" id="KW-0788">Thiol protease</keyword>
<evidence type="ECO:0000256" key="1">
    <source>
        <dbReference type="ARBA" id="ARBA00004123"/>
    </source>
</evidence>
<dbReference type="InterPro" id="IPR035979">
    <property type="entry name" value="RBD_domain_sf"/>
</dbReference>
<reference evidence="18" key="1">
    <citation type="submission" date="2021-01" db="EMBL/GenBank/DDBJ databases">
        <authorList>
            <person name="Bezrukov I."/>
        </authorList>
    </citation>
    <scope>NUCLEOTIDE SEQUENCE</scope>
</reference>
<feature type="compositionally biased region" description="Basic and acidic residues" evidence="14">
    <location>
        <begin position="1663"/>
        <end position="1677"/>
    </location>
</feature>
<evidence type="ECO:0000256" key="5">
    <source>
        <dbReference type="ARBA" id="ARBA00022737"/>
    </source>
</evidence>
<dbReference type="Pfam" id="PF00112">
    <property type="entry name" value="Peptidase_C1"/>
    <property type="match status" value="1"/>
</dbReference>
<evidence type="ECO:0000256" key="12">
    <source>
        <dbReference type="ARBA" id="ARBA00023242"/>
    </source>
</evidence>
<feature type="compositionally biased region" description="Basic and acidic residues" evidence="14">
    <location>
        <begin position="1279"/>
        <end position="1289"/>
    </location>
</feature>
<dbReference type="InterPro" id="IPR000330">
    <property type="entry name" value="SNF2_N"/>
</dbReference>
<dbReference type="PRINTS" id="PR00705">
    <property type="entry name" value="PAPAIN"/>
</dbReference>
<dbReference type="InterPro" id="IPR039417">
    <property type="entry name" value="Peptidase_C1A_papain-like"/>
</dbReference>
<keyword evidence="11" id="KW-0325">Glycoprotein</keyword>
<evidence type="ECO:0000313" key="18">
    <source>
        <dbReference type="EMBL" id="CAE6000596.1"/>
    </source>
</evidence>
<evidence type="ECO:0000259" key="17">
    <source>
        <dbReference type="PROSITE" id="PS51194"/>
    </source>
</evidence>
<dbReference type="Pfam" id="PF00271">
    <property type="entry name" value="Helicase_C"/>
    <property type="match status" value="1"/>
</dbReference>
<dbReference type="InterPro" id="IPR038765">
    <property type="entry name" value="Papain-like_cys_pep_sf"/>
</dbReference>
<dbReference type="CDD" id="cd12415">
    <property type="entry name" value="RRM3_RBM28_like"/>
    <property type="match status" value="1"/>
</dbReference>
<keyword evidence="19" id="KW-1185">Reference proteome</keyword>
<dbReference type="InterPro" id="IPR012677">
    <property type="entry name" value="Nucleotide-bd_a/b_plait_sf"/>
</dbReference>
<keyword evidence="4" id="KW-0732">Signal</keyword>
<evidence type="ECO:0000256" key="3">
    <source>
        <dbReference type="ARBA" id="ARBA00022670"/>
    </source>
</evidence>
<keyword evidence="9" id="KW-0865">Zymogen</keyword>
<dbReference type="GO" id="GO:0005524">
    <property type="term" value="F:ATP binding"/>
    <property type="evidence" value="ECO:0007669"/>
    <property type="project" value="InterPro"/>
</dbReference>
<dbReference type="CDD" id="cd02248">
    <property type="entry name" value="Peptidase_C1A"/>
    <property type="match status" value="1"/>
</dbReference>
<feature type="region of interest" description="Disordered" evidence="14">
    <location>
        <begin position="1228"/>
        <end position="1292"/>
    </location>
</feature>
<dbReference type="SUPFAM" id="SSF52540">
    <property type="entry name" value="P-loop containing nucleoside triphosphate hydrolases"/>
    <property type="match status" value="2"/>
</dbReference>
<dbReference type="InterPro" id="IPR025660">
    <property type="entry name" value="Pept_his_AS"/>
</dbReference>
<evidence type="ECO:0000256" key="9">
    <source>
        <dbReference type="ARBA" id="ARBA00023145"/>
    </source>
</evidence>
<dbReference type="FunFam" id="3.90.70.10:FF:000057">
    <property type="entry name" value="Cysteine protease RD19A"/>
    <property type="match status" value="1"/>
</dbReference>
<evidence type="ECO:0000256" key="7">
    <source>
        <dbReference type="ARBA" id="ARBA00022807"/>
    </source>
</evidence>
<feature type="domain" description="Helicase ATP-binding" evidence="16">
    <location>
        <begin position="277"/>
        <end position="457"/>
    </location>
</feature>
<dbReference type="Gene3D" id="3.30.70.330">
    <property type="match status" value="4"/>
</dbReference>
<dbReference type="InterPro" id="IPR000668">
    <property type="entry name" value="Peptidase_C1A_C"/>
</dbReference>
<dbReference type="InterPro" id="IPR014001">
    <property type="entry name" value="Helicase_ATP-bd"/>
</dbReference>
<dbReference type="SMART" id="SM00487">
    <property type="entry name" value="DEXDc"/>
    <property type="match status" value="1"/>
</dbReference>
<evidence type="ECO:0000256" key="6">
    <source>
        <dbReference type="ARBA" id="ARBA00022801"/>
    </source>
</evidence>
<dbReference type="CDD" id="cd18793">
    <property type="entry name" value="SF2_C_SNF"/>
    <property type="match status" value="1"/>
</dbReference>
<evidence type="ECO:0000256" key="10">
    <source>
        <dbReference type="ARBA" id="ARBA00023157"/>
    </source>
</evidence>
<dbReference type="SMART" id="SM00360">
    <property type="entry name" value="RRM"/>
    <property type="match status" value="4"/>
</dbReference>
<keyword evidence="6" id="KW-0378">Hydrolase</keyword>
<dbReference type="InterPro" id="IPR000169">
    <property type="entry name" value="Pept_cys_AS"/>
</dbReference>
<dbReference type="SMART" id="SM00848">
    <property type="entry name" value="Inhibitor_I29"/>
    <property type="match status" value="1"/>
</dbReference>
<dbReference type="SUPFAM" id="SSF54001">
    <property type="entry name" value="Cysteine proteinases"/>
    <property type="match status" value="1"/>
</dbReference>
<feature type="region of interest" description="Disordered" evidence="14">
    <location>
        <begin position="911"/>
        <end position="964"/>
    </location>
</feature>
<feature type="region of interest" description="Disordered" evidence="14">
    <location>
        <begin position="113"/>
        <end position="141"/>
    </location>
</feature>
<feature type="domain" description="RRM" evidence="15">
    <location>
        <begin position="837"/>
        <end position="915"/>
    </location>
</feature>
<evidence type="ECO:0000256" key="2">
    <source>
        <dbReference type="ARBA" id="ARBA00008455"/>
    </source>
</evidence>
<dbReference type="Gene3D" id="3.40.50.300">
    <property type="entry name" value="P-loop containing nucleotide triphosphate hydrolases"/>
    <property type="match status" value="1"/>
</dbReference>
<dbReference type="PANTHER" id="PTHR48039">
    <property type="entry name" value="RNA-BINDING MOTIF PROTEIN 14B"/>
    <property type="match status" value="1"/>
</dbReference>
<keyword evidence="8 13" id="KW-0694">RNA-binding</keyword>
<dbReference type="PANTHER" id="PTHR48039:SF5">
    <property type="entry name" value="RNA-BINDING PROTEIN 28"/>
    <property type="match status" value="1"/>
</dbReference>
<name>A0A8S2A343_ARAAE</name>
<feature type="domain" description="RRM" evidence="15">
    <location>
        <begin position="1370"/>
        <end position="1453"/>
    </location>
</feature>
<feature type="compositionally biased region" description="Basic and acidic residues" evidence="14">
    <location>
        <begin position="940"/>
        <end position="964"/>
    </location>
</feature>
<dbReference type="PROSITE" id="PS00639">
    <property type="entry name" value="THIOL_PROTEASE_HIS"/>
    <property type="match status" value="1"/>
</dbReference>
<feature type="compositionally biased region" description="Basic and acidic residues" evidence="14">
    <location>
        <begin position="1727"/>
        <end position="1758"/>
    </location>
</feature>